<dbReference type="AlphaFoldDB" id="A0ABD6C8L1"/>
<keyword evidence="1" id="KW-0547">Nucleotide-binding</keyword>
<gene>
    <name evidence="4" type="ORF">ACFR9U_04030</name>
</gene>
<dbReference type="PANTHER" id="PTHR43384">
    <property type="entry name" value="SEPTUM SITE-DETERMINING PROTEIN MIND HOMOLOG, CHLOROPLASTIC-RELATED"/>
    <property type="match status" value="1"/>
</dbReference>
<evidence type="ECO:0000256" key="2">
    <source>
        <dbReference type="ARBA" id="ARBA00022840"/>
    </source>
</evidence>
<dbReference type="Pfam" id="PF13614">
    <property type="entry name" value="AAA_31"/>
    <property type="match status" value="1"/>
</dbReference>
<dbReference type="SUPFAM" id="SSF52540">
    <property type="entry name" value="P-loop containing nucleoside triphosphate hydrolases"/>
    <property type="match status" value="1"/>
</dbReference>
<evidence type="ECO:0000313" key="4">
    <source>
        <dbReference type="EMBL" id="MFD1586139.1"/>
    </source>
</evidence>
<dbReference type="InterPro" id="IPR050625">
    <property type="entry name" value="ParA/MinD_ATPase"/>
</dbReference>
<dbReference type="InterPro" id="IPR027417">
    <property type="entry name" value="P-loop_NTPase"/>
</dbReference>
<proteinExistence type="predicted"/>
<dbReference type="Gene3D" id="3.40.50.300">
    <property type="entry name" value="P-loop containing nucleotide triphosphate hydrolases"/>
    <property type="match status" value="1"/>
</dbReference>
<organism evidence="4 5">
    <name type="scientific">Halorientalis brevis</name>
    <dbReference type="NCBI Taxonomy" id="1126241"/>
    <lineage>
        <taxon>Archaea</taxon>
        <taxon>Methanobacteriati</taxon>
        <taxon>Methanobacteriota</taxon>
        <taxon>Stenosarchaea group</taxon>
        <taxon>Halobacteria</taxon>
        <taxon>Halobacteriales</taxon>
        <taxon>Haloarculaceae</taxon>
        <taxon>Halorientalis</taxon>
    </lineage>
</organism>
<protein>
    <submittedName>
        <fullName evidence="4">MinD/ParA family protein</fullName>
    </submittedName>
</protein>
<dbReference type="RefSeq" id="WP_247376487.1">
    <property type="nucleotide sequence ID" value="NZ_JALLGV010000002.1"/>
</dbReference>
<evidence type="ECO:0000313" key="5">
    <source>
        <dbReference type="Proteomes" id="UP001597119"/>
    </source>
</evidence>
<dbReference type="PANTHER" id="PTHR43384:SF6">
    <property type="entry name" value="SEPTUM SITE-DETERMINING PROTEIN MIND HOMOLOG, CHLOROPLASTIC"/>
    <property type="match status" value="1"/>
</dbReference>
<comment type="caution">
    <text evidence="4">The sequence shown here is derived from an EMBL/GenBank/DDBJ whole genome shotgun (WGS) entry which is preliminary data.</text>
</comment>
<dbReference type="EMBL" id="JBHUDJ010000002">
    <property type="protein sequence ID" value="MFD1586139.1"/>
    <property type="molecule type" value="Genomic_DNA"/>
</dbReference>
<feature type="domain" description="AAA" evidence="3">
    <location>
        <begin position="6"/>
        <end position="152"/>
    </location>
</feature>
<dbReference type="GO" id="GO:0005524">
    <property type="term" value="F:ATP binding"/>
    <property type="evidence" value="ECO:0007669"/>
    <property type="project" value="UniProtKB-KW"/>
</dbReference>
<keyword evidence="5" id="KW-1185">Reference proteome</keyword>
<evidence type="ECO:0000256" key="1">
    <source>
        <dbReference type="ARBA" id="ARBA00022741"/>
    </source>
</evidence>
<dbReference type="Proteomes" id="UP001597119">
    <property type="component" value="Unassembled WGS sequence"/>
</dbReference>
<name>A0ABD6C8L1_9EURY</name>
<sequence length="247" mass="25479">MTSSETLALVGVTGGAGTTRLTVEFGATLARAGADVALVDAAFATQGLATHVPGRIEPDVTSLVTDASDVALDAGLFEYPVDLPGRLAVCPARAPFERLARAKTPEAARQFEDRVAAASRSFDYVLLDVPPIASNQAVAAVTTADRVVPVVPATERGFDRLPTMRDRLHDVGAPAHATVANRVAPDETVEGVDATVPESDVAAVGELPVCADPDAAFAPAVADAVETALATTLDLTFPDDGFLGTYR</sequence>
<evidence type="ECO:0000259" key="3">
    <source>
        <dbReference type="Pfam" id="PF13614"/>
    </source>
</evidence>
<reference evidence="4 5" key="1">
    <citation type="journal article" date="2019" name="Int. J. Syst. Evol. Microbiol.">
        <title>The Global Catalogue of Microorganisms (GCM) 10K type strain sequencing project: providing services to taxonomists for standard genome sequencing and annotation.</title>
        <authorList>
            <consortium name="The Broad Institute Genomics Platform"/>
            <consortium name="The Broad Institute Genome Sequencing Center for Infectious Disease"/>
            <person name="Wu L."/>
            <person name="Ma J."/>
        </authorList>
    </citation>
    <scope>NUCLEOTIDE SEQUENCE [LARGE SCALE GENOMIC DNA]</scope>
    <source>
        <strain evidence="4 5">CGMCC 1.12125</strain>
    </source>
</reference>
<accession>A0ABD6C8L1</accession>
<keyword evidence="2" id="KW-0067">ATP-binding</keyword>
<dbReference type="InterPro" id="IPR025669">
    <property type="entry name" value="AAA_dom"/>
</dbReference>